<accession>A0A7S4GK26</accession>
<dbReference type="EMBL" id="HBJA01147523">
    <property type="protein sequence ID" value="CAE0839350.1"/>
    <property type="molecule type" value="Transcribed_RNA"/>
</dbReference>
<proteinExistence type="predicted"/>
<sequence>MESRLDEGHAEELVHLRSKSPVTQYGHTSVYNMGECHSGILPRAPPVTSFISPFTYPMYSPSYIQPSYVTYTGLPTPVTSVTTTPSPTTSMSVRRLSTPVCKGGELVPWTPYAPSQGWNHMYYGSPYGAYGYPGTTYGGFSLPQYNLPQFGSVPVQSYSPAYYPLNSTTYTTPFGWSTVDDAPPKTPGYASYNYATRYTQPTTTYTPSYEPPVPPPPVLSRYAPARAPAYPPTRPRYASYGPTEKEVERNRLPADLIPEDTDEPAPPLTTPSRYIPPDTPFSQRYFSPRMSPIYGDVQSPWSVGSYTPYR</sequence>
<feature type="compositionally biased region" description="Basic and acidic residues" evidence="1">
    <location>
        <begin position="243"/>
        <end position="252"/>
    </location>
</feature>
<organism evidence="2">
    <name type="scientific">Eutreptiella gymnastica</name>
    <dbReference type="NCBI Taxonomy" id="73025"/>
    <lineage>
        <taxon>Eukaryota</taxon>
        <taxon>Discoba</taxon>
        <taxon>Euglenozoa</taxon>
        <taxon>Euglenida</taxon>
        <taxon>Spirocuta</taxon>
        <taxon>Euglenophyceae</taxon>
        <taxon>Eutreptiales</taxon>
        <taxon>Eutreptiaceae</taxon>
        <taxon>Eutreptiella</taxon>
    </lineage>
</organism>
<evidence type="ECO:0000256" key="1">
    <source>
        <dbReference type="SAM" id="MobiDB-lite"/>
    </source>
</evidence>
<feature type="region of interest" description="Disordered" evidence="1">
    <location>
        <begin position="229"/>
        <end position="281"/>
    </location>
</feature>
<gene>
    <name evidence="2" type="ORF">EGYM00163_LOCUS50722</name>
</gene>
<dbReference type="AlphaFoldDB" id="A0A7S4GK26"/>
<reference evidence="2" key="1">
    <citation type="submission" date="2021-01" db="EMBL/GenBank/DDBJ databases">
        <authorList>
            <person name="Corre E."/>
            <person name="Pelletier E."/>
            <person name="Niang G."/>
            <person name="Scheremetjew M."/>
            <person name="Finn R."/>
            <person name="Kale V."/>
            <person name="Holt S."/>
            <person name="Cochrane G."/>
            <person name="Meng A."/>
            <person name="Brown T."/>
            <person name="Cohen L."/>
        </authorList>
    </citation>
    <scope>NUCLEOTIDE SEQUENCE</scope>
    <source>
        <strain evidence="2">CCMP1594</strain>
    </source>
</reference>
<protein>
    <submittedName>
        <fullName evidence="2">Uncharacterized protein</fullName>
    </submittedName>
</protein>
<name>A0A7S4GK26_9EUGL</name>
<evidence type="ECO:0000313" key="2">
    <source>
        <dbReference type="EMBL" id="CAE0839350.1"/>
    </source>
</evidence>